<keyword evidence="2" id="KW-1185">Reference proteome</keyword>
<dbReference type="GeneID" id="101853560"/>
<evidence type="ECO:0000313" key="2">
    <source>
        <dbReference type="Proteomes" id="UP000694888"/>
    </source>
</evidence>
<evidence type="ECO:0000256" key="1">
    <source>
        <dbReference type="SAM" id="MobiDB-lite"/>
    </source>
</evidence>
<organism evidence="2 3">
    <name type="scientific">Aplysia californica</name>
    <name type="common">California sea hare</name>
    <dbReference type="NCBI Taxonomy" id="6500"/>
    <lineage>
        <taxon>Eukaryota</taxon>
        <taxon>Metazoa</taxon>
        <taxon>Spiralia</taxon>
        <taxon>Lophotrochozoa</taxon>
        <taxon>Mollusca</taxon>
        <taxon>Gastropoda</taxon>
        <taxon>Heterobranchia</taxon>
        <taxon>Euthyneura</taxon>
        <taxon>Tectipleura</taxon>
        <taxon>Aplysiida</taxon>
        <taxon>Aplysioidea</taxon>
        <taxon>Aplysiidae</taxon>
        <taxon>Aplysia</taxon>
    </lineage>
</organism>
<dbReference type="InterPro" id="IPR042941">
    <property type="entry name" value="KLDC9"/>
</dbReference>
<dbReference type="Pfam" id="PF24681">
    <property type="entry name" value="Kelch_KLHDC2_KLHL20_DRC7"/>
    <property type="match status" value="1"/>
</dbReference>
<sequence length="345" mass="37266">MATARKTSRKSSTTSISSSVGPTVSLEWEPVVPLGPRAAFHIGAVIRGALYVHGGILESGSTKPSNQLFRMDLTSTMWAELRTPGSPALSHHAAVVSEDRYLILIGGWDGKRRTADVNVFDAQEDKWLKMEHTGFPEGAGLSSHTACQLINGDVIIVGREGSLRIQKKHGNVFILSGNVLSGAFRYREYSREATSRSGHTADIVGNEIFIIGGRDDKLLEKAQGFKGTARNQCSVISKILETLHGRLQSPMSKLPCGRKNHITAAGGNCLLVHGGETFDGRSREPVGEMFLISLKSPTVFYKLNTSVVGRAGHVCFVLPNKVLFHGGLSGKSTVLADLYQLKIMA</sequence>
<proteinExistence type="predicted"/>
<dbReference type="SUPFAM" id="SSF117281">
    <property type="entry name" value="Kelch motif"/>
    <property type="match status" value="1"/>
</dbReference>
<feature type="compositionally biased region" description="Low complexity" evidence="1">
    <location>
        <begin position="1"/>
        <end position="19"/>
    </location>
</feature>
<dbReference type="PANTHER" id="PTHR47196:SF1">
    <property type="entry name" value="KELCH DOMAIN-CONTAINING PROTEIN 9"/>
    <property type="match status" value="1"/>
</dbReference>
<name>A0ABM0JRD2_APLCA</name>
<gene>
    <name evidence="3" type="primary">LOC101853560</name>
</gene>
<dbReference type="RefSeq" id="XP_005099748.1">
    <property type="nucleotide sequence ID" value="XM_005099691.3"/>
</dbReference>
<dbReference type="PANTHER" id="PTHR47196">
    <property type="entry name" value="KELCH DOMAIN-CONTAINING PROTEIN 9"/>
    <property type="match status" value="1"/>
</dbReference>
<feature type="region of interest" description="Disordered" evidence="1">
    <location>
        <begin position="1"/>
        <end position="21"/>
    </location>
</feature>
<dbReference type="Gene3D" id="2.120.10.80">
    <property type="entry name" value="Kelch-type beta propeller"/>
    <property type="match status" value="2"/>
</dbReference>
<evidence type="ECO:0000313" key="3">
    <source>
        <dbReference type="RefSeq" id="XP_005099748.1"/>
    </source>
</evidence>
<dbReference type="InterPro" id="IPR015915">
    <property type="entry name" value="Kelch-typ_b-propeller"/>
</dbReference>
<protein>
    <submittedName>
        <fullName evidence="3">Kelch domain-containing protein 9</fullName>
    </submittedName>
</protein>
<dbReference type="Proteomes" id="UP000694888">
    <property type="component" value="Unplaced"/>
</dbReference>
<accession>A0ABM0JRD2</accession>
<reference evidence="3" key="1">
    <citation type="submission" date="2025-08" db="UniProtKB">
        <authorList>
            <consortium name="RefSeq"/>
        </authorList>
    </citation>
    <scope>IDENTIFICATION</scope>
</reference>